<protein>
    <recommendedName>
        <fullName evidence="1">Phosphotyrosine protein phosphatase I domain-containing protein</fullName>
    </recommendedName>
</protein>
<dbReference type="Gene3D" id="3.40.50.2300">
    <property type="match status" value="1"/>
</dbReference>
<dbReference type="AlphaFoldDB" id="A0A930YU42"/>
<feature type="domain" description="Phosphotyrosine protein phosphatase I" evidence="1">
    <location>
        <begin position="16"/>
        <end position="59"/>
    </location>
</feature>
<dbReference type="InterPro" id="IPR036196">
    <property type="entry name" value="Ptyr_pPase_sf"/>
</dbReference>
<proteinExistence type="predicted"/>
<keyword evidence="3" id="KW-1185">Reference proteome</keyword>
<dbReference type="InterPro" id="IPR023485">
    <property type="entry name" value="Ptyr_pPase"/>
</dbReference>
<dbReference type="SUPFAM" id="SSF52788">
    <property type="entry name" value="Phosphotyrosine protein phosphatases I"/>
    <property type="match status" value="1"/>
</dbReference>
<comment type="caution">
    <text evidence="2">The sequence shown here is derived from an EMBL/GenBank/DDBJ whole genome shotgun (WGS) entry which is preliminary data.</text>
</comment>
<dbReference type="EMBL" id="JADKYY010000001">
    <property type="protein sequence ID" value="MBF5026281.1"/>
    <property type="molecule type" value="Genomic_DNA"/>
</dbReference>
<evidence type="ECO:0000259" key="1">
    <source>
        <dbReference type="Pfam" id="PF01451"/>
    </source>
</evidence>
<organism evidence="2 3">
    <name type="scientific">Planobacterium oryzisoli</name>
    <dbReference type="NCBI Taxonomy" id="2771435"/>
    <lineage>
        <taxon>Bacteria</taxon>
        <taxon>Pseudomonadati</taxon>
        <taxon>Bacteroidota</taxon>
        <taxon>Flavobacteriia</taxon>
        <taxon>Flavobacteriales</taxon>
        <taxon>Weeksellaceae</taxon>
        <taxon>Chryseobacterium group</taxon>
        <taxon>Chryseobacterium</taxon>
    </lineage>
</organism>
<evidence type="ECO:0000313" key="3">
    <source>
        <dbReference type="Proteomes" id="UP000694480"/>
    </source>
</evidence>
<gene>
    <name evidence="2" type="ORF">IC612_00530</name>
</gene>
<accession>A0A930YU42</accession>
<dbReference type="Pfam" id="PF01451">
    <property type="entry name" value="LMWPc"/>
    <property type="match status" value="1"/>
</dbReference>
<evidence type="ECO:0000313" key="2">
    <source>
        <dbReference type="EMBL" id="MBF5026281.1"/>
    </source>
</evidence>
<name>A0A930YU42_9FLAO</name>
<dbReference type="Proteomes" id="UP000694480">
    <property type="component" value="Unassembled WGS sequence"/>
</dbReference>
<reference evidence="2" key="1">
    <citation type="submission" date="2020-11" db="EMBL/GenBank/DDBJ databases">
        <title>Genome seq and assembly of Planobacterium sp.</title>
        <authorList>
            <person name="Chhetri G."/>
        </authorList>
    </citation>
    <scope>NUCLEOTIDE SEQUENCE</scope>
    <source>
        <strain evidence="2">GCR5</strain>
    </source>
</reference>
<sequence length="66" mass="7669">MILHPPPTVVLGESSASEQMRRKVRLISPDNLPVPDPYYGNREDFERVWQLLQDAAKHWSHTVNNM</sequence>